<dbReference type="EMBL" id="GBXM01050328">
    <property type="protein sequence ID" value="JAH58249.1"/>
    <property type="molecule type" value="Transcribed_RNA"/>
</dbReference>
<dbReference type="AlphaFoldDB" id="A0A0E9TX73"/>
<reference evidence="1" key="1">
    <citation type="submission" date="2014-11" db="EMBL/GenBank/DDBJ databases">
        <authorList>
            <person name="Amaro Gonzalez C."/>
        </authorList>
    </citation>
    <scope>NUCLEOTIDE SEQUENCE</scope>
</reference>
<name>A0A0E9TX73_ANGAN</name>
<organism evidence="1">
    <name type="scientific">Anguilla anguilla</name>
    <name type="common">European freshwater eel</name>
    <name type="synonym">Muraena anguilla</name>
    <dbReference type="NCBI Taxonomy" id="7936"/>
    <lineage>
        <taxon>Eukaryota</taxon>
        <taxon>Metazoa</taxon>
        <taxon>Chordata</taxon>
        <taxon>Craniata</taxon>
        <taxon>Vertebrata</taxon>
        <taxon>Euteleostomi</taxon>
        <taxon>Actinopterygii</taxon>
        <taxon>Neopterygii</taxon>
        <taxon>Teleostei</taxon>
        <taxon>Anguilliformes</taxon>
        <taxon>Anguillidae</taxon>
        <taxon>Anguilla</taxon>
    </lineage>
</organism>
<protein>
    <submittedName>
        <fullName evidence="1">Uncharacterized protein</fullName>
    </submittedName>
</protein>
<evidence type="ECO:0000313" key="1">
    <source>
        <dbReference type="EMBL" id="JAH58249.1"/>
    </source>
</evidence>
<proteinExistence type="predicted"/>
<reference evidence="1" key="2">
    <citation type="journal article" date="2015" name="Fish Shellfish Immunol.">
        <title>Early steps in the European eel (Anguilla anguilla)-Vibrio vulnificus interaction in the gills: Role of the RtxA13 toxin.</title>
        <authorList>
            <person name="Callol A."/>
            <person name="Pajuelo D."/>
            <person name="Ebbesson L."/>
            <person name="Teles M."/>
            <person name="MacKenzie S."/>
            <person name="Amaro C."/>
        </authorList>
    </citation>
    <scope>NUCLEOTIDE SEQUENCE</scope>
</reference>
<accession>A0A0E9TX73</accession>
<sequence>MFRFGITQVILWSLPRCVCTA</sequence>